<sequence length="312" mass="35081">MEVKEIDFTRYSSIRIGAKTAVFVIERHDVGAEFVEYQPHTFTSKLPSYSCHNKVQILNNLTLHVPLACSLLNFVDLASCVRYKNDTLYVIGRANNLLVSPNVSNLAMLGESFNYISDIGEYIEMGASVNSLQAFLYFKKYDIRGLEFLKDLPGVVGALCNMNAGMKDYEIKDTLAQLNINGQWIDVEHLGLHYRGRDSKGIIFAARFHKQQGFRKALLHSFSAMRKFHPHKPSCGSCFKNPPNNYAGRLLESVGLKGFAIRDIAFSTSHANFLVNLGHANFDDAIALIGLAKERVYEHFGIMLECEVKICK</sequence>
<dbReference type="InterPro" id="IPR036318">
    <property type="entry name" value="FAD-bd_PCMH-like_sf"/>
</dbReference>
<dbReference type="SUPFAM" id="SSF56194">
    <property type="entry name" value="Uridine diphospho-N-Acetylenolpyruvylglucosamine reductase, MurB, C-terminal domain"/>
    <property type="match status" value="1"/>
</dbReference>
<evidence type="ECO:0000256" key="17">
    <source>
        <dbReference type="ARBA" id="ARBA00031026"/>
    </source>
</evidence>
<dbReference type="GO" id="GO:0051301">
    <property type="term" value="P:cell division"/>
    <property type="evidence" value="ECO:0007669"/>
    <property type="project" value="UniProtKB-KW"/>
</dbReference>
<evidence type="ECO:0000256" key="14">
    <source>
        <dbReference type="ARBA" id="ARBA00023002"/>
    </source>
</evidence>
<keyword evidence="7 19" id="KW-0963">Cytoplasm</keyword>
<proteinExistence type="inferred from homology"/>
<comment type="function">
    <text evidence="2 19">Cell wall formation.</text>
</comment>
<dbReference type="NCBIfam" id="TIGR00179">
    <property type="entry name" value="murB"/>
    <property type="match status" value="1"/>
</dbReference>
<evidence type="ECO:0000256" key="9">
    <source>
        <dbReference type="ARBA" id="ARBA00022630"/>
    </source>
</evidence>
<dbReference type="Gene3D" id="3.90.78.10">
    <property type="entry name" value="UDP-N-acetylenolpyruvoylglucosamine reductase, C-terminal domain"/>
    <property type="match status" value="1"/>
</dbReference>
<dbReference type="InterPro" id="IPR016169">
    <property type="entry name" value="FAD-bd_PCMH_sub2"/>
</dbReference>
<comment type="caution">
    <text evidence="21">The sequence shown here is derived from an EMBL/GenBank/DDBJ whole genome shotgun (WGS) entry which is preliminary data.</text>
</comment>
<evidence type="ECO:0000256" key="4">
    <source>
        <dbReference type="ARBA" id="ARBA00004752"/>
    </source>
</evidence>
<dbReference type="GO" id="GO:0009252">
    <property type="term" value="P:peptidoglycan biosynthetic process"/>
    <property type="evidence" value="ECO:0007669"/>
    <property type="project" value="UniProtKB-UniRule"/>
</dbReference>
<evidence type="ECO:0000313" key="22">
    <source>
        <dbReference type="Proteomes" id="UP000256424"/>
    </source>
</evidence>
<dbReference type="EMBL" id="NXLW01000002">
    <property type="protein sequence ID" value="RDU73447.1"/>
    <property type="molecule type" value="Genomic_DNA"/>
</dbReference>
<keyword evidence="13 19" id="KW-0573">Peptidoglycan synthesis</keyword>
<comment type="similarity">
    <text evidence="19">Belongs to the MurB family.</text>
</comment>
<keyword evidence="8 19" id="KW-0132">Cell division</keyword>
<dbReference type="PANTHER" id="PTHR21071">
    <property type="entry name" value="UDP-N-ACETYLENOLPYRUVOYLGLUCOSAMINE REDUCTASE"/>
    <property type="match status" value="1"/>
</dbReference>
<feature type="active site" evidence="19">
    <location>
        <position position="307"/>
    </location>
</feature>
<organism evidence="21 22">
    <name type="scientific">Helicobacter aurati</name>
    <dbReference type="NCBI Taxonomy" id="137778"/>
    <lineage>
        <taxon>Bacteria</taxon>
        <taxon>Pseudomonadati</taxon>
        <taxon>Campylobacterota</taxon>
        <taxon>Epsilonproteobacteria</taxon>
        <taxon>Campylobacterales</taxon>
        <taxon>Helicobacteraceae</taxon>
        <taxon>Helicobacter</taxon>
    </lineage>
</organism>
<keyword evidence="12 19" id="KW-0133">Cell shape</keyword>
<comment type="pathway">
    <text evidence="4 19">Cell wall biogenesis; peptidoglycan biosynthesis.</text>
</comment>
<evidence type="ECO:0000256" key="15">
    <source>
        <dbReference type="ARBA" id="ARBA00023306"/>
    </source>
</evidence>
<keyword evidence="16 19" id="KW-0961">Cell wall biogenesis/degradation</keyword>
<evidence type="ECO:0000256" key="2">
    <source>
        <dbReference type="ARBA" id="ARBA00003921"/>
    </source>
</evidence>
<dbReference type="AlphaFoldDB" id="A0A3D8J7H2"/>
<keyword evidence="22" id="KW-1185">Reference proteome</keyword>
<keyword evidence="10 19" id="KW-0274">FAD</keyword>
<dbReference type="InterPro" id="IPR011601">
    <property type="entry name" value="MurB_C"/>
</dbReference>
<keyword evidence="11 19" id="KW-0521">NADP</keyword>
<evidence type="ECO:0000256" key="16">
    <source>
        <dbReference type="ARBA" id="ARBA00023316"/>
    </source>
</evidence>
<dbReference type="RefSeq" id="WP_104763640.1">
    <property type="nucleotide sequence ID" value="NZ_FZPM01000027.1"/>
</dbReference>
<comment type="subcellular location">
    <subcellularLocation>
        <location evidence="3 19">Cytoplasm</location>
    </subcellularLocation>
</comment>
<dbReference type="Proteomes" id="UP000256424">
    <property type="component" value="Unassembled WGS sequence"/>
</dbReference>
<dbReference type="SUPFAM" id="SSF56176">
    <property type="entry name" value="FAD-binding/transporter-associated domain-like"/>
    <property type="match status" value="1"/>
</dbReference>
<evidence type="ECO:0000256" key="13">
    <source>
        <dbReference type="ARBA" id="ARBA00022984"/>
    </source>
</evidence>
<evidence type="ECO:0000256" key="10">
    <source>
        <dbReference type="ARBA" id="ARBA00022827"/>
    </source>
</evidence>
<comment type="cofactor">
    <cofactor evidence="1 19">
        <name>FAD</name>
        <dbReference type="ChEBI" id="CHEBI:57692"/>
    </cofactor>
</comment>
<dbReference type="GO" id="GO:0008762">
    <property type="term" value="F:UDP-N-acetylmuramate dehydrogenase activity"/>
    <property type="evidence" value="ECO:0007669"/>
    <property type="project" value="UniProtKB-UniRule"/>
</dbReference>
<dbReference type="Pfam" id="PF02873">
    <property type="entry name" value="MurB_C"/>
    <property type="match status" value="1"/>
</dbReference>
<dbReference type="NCBIfam" id="NF010479">
    <property type="entry name" value="PRK13904.1"/>
    <property type="match status" value="1"/>
</dbReference>
<evidence type="ECO:0000256" key="7">
    <source>
        <dbReference type="ARBA" id="ARBA00022490"/>
    </source>
</evidence>
<evidence type="ECO:0000256" key="19">
    <source>
        <dbReference type="HAMAP-Rule" id="MF_00037"/>
    </source>
</evidence>
<dbReference type="Gene3D" id="3.30.465.10">
    <property type="match status" value="1"/>
</dbReference>
<dbReference type="OrthoDB" id="9804753at2"/>
<evidence type="ECO:0000256" key="3">
    <source>
        <dbReference type="ARBA" id="ARBA00004496"/>
    </source>
</evidence>
<dbReference type="GO" id="GO:0050660">
    <property type="term" value="F:flavin adenine dinucleotide binding"/>
    <property type="evidence" value="ECO:0007669"/>
    <property type="project" value="InterPro"/>
</dbReference>
<evidence type="ECO:0000256" key="5">
    <source>
        <dbReference type="ARBA" id="ARBA00012518"/>
    </source>
</evidence>
<evidence type="ECO:0000256" key="8">
    <source>
        <dbReference type="ARBA" id="ARBA00022618"/>
    </source>
</evidence>
<evidence type="ECO:0000313" key="21">
    <source>
        <dbReference type="EMBL" id="RDU73447.1"/>
    </source>
</evidence>
<evidence type="ECO:0000256" key="11">
    <source>
        <dbReference type="ARBA" id="ARBA00022857"/>
    </source>
</evidence>
<dbReference type="GO" id="GO:0005829">
    <property type="term" value="C:cytosol"/>
    <property type="evidence" value="ECO:0007669"/>
    <property type="project" value="TreeGrafter"/>
</dbReference>
<evidence type="ECO:0000256" key="1">
    <source>
        <dbReference type="ARBA" id="ARBA00001974"/>
    </source>
</evidence>
<feature type="active site" evidence="19">
    <location>
        <position position="195"/>
    </location>
</feature>
<evidence type="ECO:0000259" key="20">
    <source>
        <dbReference type="Pfam" id="PF02873"/>
    </source>
</evidence>
<keyword evidence="9 19" id="KW-0285">Flavoprotein</keyword>
<feature type="domain" description="UDP-N-acetylenolpyruvoylglucosamine reductase C-terminal" evidence="20">
    <location>
        <begin position="226"/>
        <end position="310"/>
    </location>
</feature>
<protein>
    <recommendedName>
        <fullName evidence="6 19">UDP-N-acetylenolpyruvoylglucosamine reductase</fullName>
        <ecNumber evidence="5 19">1.3.1.98</ecNumber>
    </recommendedName>
    <alternativeName>
        <fullName evidence="17 19">UDP-N-acetylmuramate dehydrogenase</fullName>
    </alternativeName>
</protein>
<gene>
    <name evidence="19" type="primary">murB</name>
    <name evidence="21" type="ORF">CQA66_01945</name>
</gene>
<keyword evidence="14 19" id="KW-0560">Oxidoreductase</keyword>
<dbReference type="GO" id="GO:0008360">
    <property type="term" value="P:regulation of cell shape"/>
    <property type="evidence" value="ECO:0007669"/>
    <property type="project" value="UniProtKB-KW"/>
</dbReference>
<accession>A0A3D8J7H2</accession>
<dbReference type="GO" id="GO:0071555">
    <property type="term" value="P:cell wall organization"/>
    <property type="evidence" value="ECO:0007669"/>
    <property type="project" value="UniProtKB-KW"/>
</dbReference>
<evidence type="ECO:0000256" key="6">
    <source>
        <dbReference type="ARBA" id="ARBA00015188"/>
    </source>
</evidence>
<dbReference type="PANTHER" id="PTHR21071:SF4">
    <property type="entry name" value="UDP-N-ACETYLENOLPYRUVOYLGLUCOSAMINE REDUCTASE"/>
    <property type="match status" value="1"/>
</dbReference>
<feature type="active site" description="Proton donor" evidence="19">
    <location>
        <position position="237"/>
    </location>
</feature>
<dbReference type="InterPro" id="IPR003170">
    <property type="entry name" value="MurB"/>
</dbReference>
<name>A0A3D8J7H2_9HELI</name>
<dbReference type="UniPathway" id="UPA00219"/>
<dbReference type="InterPro" id="IPR036635">
    <property type="entry name" value="MurB_C_sf"/>
</dbReference>
<comment type="catalytic activity">
    <reaction evidence="18 19">
        <text>UDP-N-acetyl-alpha-D-muramate + NADP(+) = UDP-N-acetyl-3-O-(1-carboxyvinyl)-alpha-D-glucosamine + NADPH + H(+)</text>
        <dbReference type="Rhea" id="RHEA:12248"/>
        <dbReference type="ChEBI" id="CHEBI:15378"/>
        <dbReference type="ChEBI" id="CHEBI:57783"/>
        <dbReference type="ChEBI" id="CHEBI:58349"/>
        <dbReference type="ChEBI" id="CHEBI:68483"/>
        <dbReference type="ChEBI" id="CHEBI:70757"/>
        <dbReference type="EC" id="1.3.1.98"/>
    </reaction>
</comment>
<evidence type="ECO:0000256" key="12">
    <source>
        <dbReference type="ARBA" id="ARBA00022960"/>
    </source>
</evidence>
<evidence type="ECO:0000256" key="18">
    <source>
        <dbReference type="ARBA" id="ARBA00048914"/>
    </source>
</evidence>
<reference evidence="21 22" key="1">
    <citation type="submission" date="2018-04" db="EMBL/GenBank/DDBJ databases">
        <title>Novel Campyloabacter and Helicobacter Species and Strains.</title>
        <authorList>
            <person name="Mannion A.J."/>
            <person name="Shen Z."/>
            <person name="Fox J.G."/>
        </authorList>
    </citation>
    <scope>NUCLEOTIDE SEQUENCE [LARGE SCALE GENOMIC DNA]</scope>
    <source>
        <strain evidence="21 22">MIT 97-5075</strain>
    </source>
</reference>
<keyword evidence="15 19" id="KW-0131">Cell cycle</keyword>
<dbReference type="HAMAP" id="MF_00037">
    <property type="entry name" value="MurB"/>
    <property type="match status" value="1"/>
</dbReference>
<dbReference type="EC" id="1.3.1.98" evidence="5 19"/>